<dbReference type="EMBL" id="PRDM01000003">
    <property type="protein sequence ID" value="MBE8726341.1"/>
    <property type="molecule type" value="Genomic_DNA"/>
</dbReference>
<dbReference type="RefSeq" id="WP_194139527.1">
    <property type="nucleotide sequence ID" value="NZ_PRDM01000003.1"/>
</dbReference>
<dbReference type="Pfam" id="PF12833">
    <property type="entry name" value="HTH_18"/>
    <property type="match status" value="1"/>
</dbReference>
<accession>A0ABR9TLV2</accession>
<sequence length="134" mass="15626">MENTNKLCNVSSVNYQKIKLDEFKKLVEDHFESDKASRFGIPNAGYFADKLMIQTADLENLVKNETGLTVMEHIESRLINTAKSKIFDTSRSINYTASELGFKNIHHFTRLFKDKTGMTPFKYRERVIKHFKNK</sequence>
<feature type="domain" description="HTH araC/xylS-type" evidence="4">
    <location>
        <begin position="21"/>
        <end position="126"/>
    </location>
</feature>
<protein>
    <submittedName>
        <fullName evidence="5">AraC family transcriptional regulator</fullName>
    </submittedName>
</protein>
<evidence type="ECO:0000256" key="2">
    <source>
        <dbReference type="ARBA" id="ARBA00023125"/>
    </source>
</evidence>
<keyword evidence="2" id="KW-0238">DNA-binding</keyword>
<dbReference type="PROSITE" id="PS01124">
    <property type="entry name" value="HTH_ARAC_FAMILY_2"/>
    <property type="match status" value="1"/>
</dbReference>
<comment type="caution">
    <text evidence="5">The sequence shown here is derived from an EMBL/GenBank/DDBJ whole genome shotgun (WGS) entry which is preliminary data.</text>
</comment>
<evidence type="ECO:0000256" key="3">
    <source>
        <dbReference type="ARBA" id="ARBA00023163"/>
    </source>
</evidence>
<reference evidence="5 6" key="1">
    <citation type="submission" date="2018-07" db="EMBL/GenBank/DDBJ databases">
        <title>Genome assembly of strain KB82.</title>
        <authorList>
            <person name="Kukolya J."/>
            <person name="Horvath B."/>
            <person name="Nagy I."/>
            <person name="Toth A."/>
        </authorList>
    </citation>
    <scope>NUCLEOTIDE SEQUENCE [LARGE SCALE GENOMIC DNA]</scope>
    <source>
        <strain evidence="5 6">Kb82</strain>
    </source>
</reference>
<evidence type="ECO:0000313" key="5">
    <source>
        <dbReference type="EMBL" id="MBE8726341.1"/>
    </source>
</evidence>
<keyword evidence="6" id="KW-1185">Reference proteome</keyword>
<dbReference type="PANTHER" id="PTHR43280:SF32">
    <property type="entry name" value="TRANSCRIPTIONAL REGULATORY PROTEIN"/>
    <property type="match status" value="1"/>
</dbReference>
<dbReference type="Proteomes" id="UP000640614">
    <property type="component" value="Unassembled WGS sequence"/>
</dbReference>
<organism evidence="5 6">
    <name type="scientific">Flavobacterium hungaricum</name>
    <dbReference type="NCBI Taxonomy" id="2082725"/>
    <lineage>
        <taxon>Bacteria</taxon>
        <taxon>Pseudomonadati</taxon>
        <taxon>Bacteroidota</taxon>
        <taxon>Flavobacteriia</taxon>
        <taxon>Flavobacteriales</taxon>
        <taxon>Flavobacteriaceae</taxon>
        <taxon>Flavobacterium</taxon>
    </lineage>
</organism>
<evidence type="ECO:0000256" key="1">
    <source>
        <dbReference type="ARBA" id="ARBA00023015"/>
    </source>
</evidence>
<dbReference type="PANTHER" id="PTHR43280">
    <property type="entry name" value="ARAC-FAMILY TRANSCRIPTIONAL REGULATOR"/>
    <property type="match status" value="1"/>
</dbReference>
<proteinExistence type="predicted"/>
<dbReference type="SMART" id="SM00342">
    <property type="entry name" value="HTH_ARAC"/>
    <property type="match status" value="1"/>
</dbReference>
<dbReference type="InterPro" id="IPR018060">
    <property type="entry name" value="HTH_AraC"/>
</dbReference>
<name>A0ABR9TLV2_9FLAO</name>
<evidence type="ECO:0000259" key="4">
    <source>
        <dbReference type="PROSITE" id="PS01124"/>
    </source>
</evidence>
<dbReference type="InterPro" id="IPR009057">
    <property type="entry name" value="Homeodomain-like_sf"/>
</dbReference>
<keyword evidence="3" id="KW-0804">Transcription</keyword>
<keyword evidence="1" id="KW-0805">Transcription regulation</keyword>
<evidence type="ECO:0000313" key="6">
    <source>
        <dbReference type="Proteomes" id="UP000640614"/>
    </source>
</evidence>
<dbReference type="SUPFAM" id="SSF46689">
    <property type="entry name" value="Homeodomain-like"/>
    <property type="match status" value="1"/>
</dbReference>
<dbReference type="Gene3D" id="1.10.10.60">
    <property type="entry name" value="Homeodomain-like"/>
    <property type="match status" value="1"/>
</dbReference>
<gene>
    <name evidence="5" type="ORF">C4F50_15500</name>
</gene>